<dbReference type="EMBL" id="BAABGY010000007">
    <property type="protein sequence ID" value="GAA4329119.1"/>
    <property type="molecule type" value="Genomic_DNA"/>
</dbReference>
<dbReference type="PANTHER" id="PTHR43584">
    <property type="entry name" value="NUCLEOTIDYL TRANSFERASE"/>
    <property type="match status" value="1"/>
</dbReference>
<dbReference type="SUPFAM" id="SSF51161">
    <property type="entry name" value="Trimeric LpxA-like enzymes"/>
    <property type="match status" value="1"/>
</dbReference>
<sequence>MEKIVFTEEFCRPEQLFPFTLTRSIQDLRVGLLTIREKWERLLGFPSFDKQEGDYKAREGALVIDESIGKDTIYLIHGNILPSPALAKQVHGLRPGEFLSLPEKEYFICCITRKQVLDPARIRLDKAVEVSADFRELWYPWDIVKHNAWAIEQDFNLLTAKRKSQGAPRTTSMVNAARIFIEKGARVDHCILNATEGPIYIGNGAQVMEGSLLRGPVMIGEGATVKMGTRIYGATTVGPWCTVGGEIKNSVLSGYSNKAHDGYLGDSVLGEWCNLGAGTSNSNVKNNASVIRVYTPVGIREAGTKCGMFMGDYSRTAINTSINTGTVIGACCNVYGTGIPPKYIPSFSWSHDGIERYEIEKALEHIGNWKKMKGQELSAREIEILRAVHARY</sequence>
<dbReference type="Pfam" id="PF13562">
    <property type="entry name" value="NTP_transf_4"/>
    <property type="match status" value="1"/>
</dbReference>
<dbReference type="InterPro" id="IPR050065">
    <property type="entry name" value="GlmU-like"/>
</dbReference>
<protein>
    <submittedName>
        <fullName evidence="3">GlmU family protein</fullName>
    </submittedName>
</protein>
<evidence type="ECO:0000256" key="1">
    <source>
        <dbReference type="ARBA" id="ARBA00022679"/>
    </source>
</evidence>
<evidence type="ECO:0000313" key="3">
    <source>
        <dbReference type="EMBL" id="GAA4329119.1"/>
    </source>
</evidence>
<reference evidence="4" key="1">
    <citation type="journal article" date="2019" name="Int. J. Syst. Evol. Microbiol.">
        <title>The Global Catalogue of Microorganisms (GCM) 10K type strain sequencing project: providing services to taxonomists for standard genome sequencing and annotation.</title>
        <authorList>
            <consortium name="The Broad Institute Genomics Platform"/>
            <consortium name="The Broad Institute Genome Sequencing Center for Infectious Disease"/>
            <person name="Wu L."/>
            <person name="Ma J."/>
        </authorList>
    </citation>
    <scope>NUCLEOTIDE SEQUENCE [LARGE SCALE GENOMIC DNA]</scope>
    <source>
        <strain evidence="4">JCM 17919</strain>
    </source>
</reference>
<dbReference type="RefSeq" id="WP_345255406.1">
    <property type="nucleotide sequence ID" value="NZ_BAABGY010000007.1"/>
</dbReference>
<dbReference type="Gene3D" id="2.160.10.10">
    <property type="entry name" value="Hexapeptide repeat proteins"/>
    <property type="match status" value="1"/>
</dbReference>
<evidence type="ECO:0000313" key="4">
    <source>
        <dbReference type="Proteomes" id="UP001501725"/>
    </source>
</evidence>
<accession>A0ABP8GSN5</accession>
<evidence type="ECO:0000256" key="2">
    <source>
        <dbReference type="ARBA" id="ARBA00023315"/>
    </source>
</evidence>
<dbReference type="InterPro" id="IPR023917">
    <property type="entry name" value="Bifunctiontional_GlmU_bac-type"/>
</dbReference>
<proteinExistence type="predicted"/>
<dbReference type="Proteomes" id="UP001501725">
    <property type="component" value="Unassembled WGS sequence"/>
</dbReference>
<name>A0ABP8GSN5_9BACT</name>
<keyword evidence="2" id="KW-0012">Acyltransferase</keyword>
<dbReference type="InterPro" id="IPR011004">
    <property type="entry name" value="Trimer_LpxA-like_sf"/>
</dbReference>
<keyword evidence="1" id="KW-0808">Transferase</keyword>
<keyword evidence="4" id="KW-1185">Reference proteome</keyword>
<gene>
    <name evidence="3" type="ORF">GCM10023184_19410</name>
</gene>
<comment type="caution">
    <text evidence="3">The sequence shown here is derived from an EMBL/GenBank/DDBJ whole genome shotgun (WGS) entry which is preliminary data.</text>
</comment>
<organism evidence="3 4">
    <name type="scientific">Flaviaesturariibacter amylovorans</name>
    <dbReference type="NCBI Taxonomy" id="1084520"/>
    <lineage>
        <taxon>Bacteria</taxon>
        <taxon>Pseudomonadati</taxon>
        <taxon>Bacteroidota</taxon>
        <taxon>Chitinophagia</taxon>
        <taxon>Chitinophagales</taxon>
        <taxon>Chitinophagaceae</taxon>
        <taxon>Flaviaestuariibacter</taxon>
    </lineage>
</organism>
<dbReference type="NCBIfam" id="TIGR03991">
    <property type="entry name" value="alt_bact_glmU"/>
    <property type="match status" value="1"/>
</dbReference>